<evidence type="ECO:0000313" key="2">
    <source>
        <dbReference type="Proteomes" id="UP000011623"/>
    </source>
</evidence>
<dbReference type="AlphaFoldDB" id="M0KNH4"/>
<sequence>MSRGFDRPPSRNAVDRFLTDLGHVVDEVLDHFIEQAARRGLLDLTYCTDSADMSAIPADQDAPKCTIQRLKSTITDTAA</sequence>
<dbReference type="PATRIC" id="fig|1227452.3.peg.1365"/>
<reference evidence="1 2" key="1">
    <citation type="journal article" date="2014" name="PLoS Genet.">
        <title>Phylogenetically driven sequencing of extremely halophilic archaea reveals strategies for static and dynamic osmo-response.</title>
        <authorList>
            <person name="Becker E.A."/>
            <person name="Seitzer P.M."/>
            <person name="Tritt A."/>
            <person name="Larsen D."/>
            <person name="Krusor M."/>
            <person name="Yao A.I."/>
            <person name="Wu D."/>
            <person name="Madern D."/>
            <person name="Eisen J.A."/>
            <person name="Darling A.E."/>
            <person name="Facciotti M.T."/>
        </authorList>
    </citation>
    <scope>NUCLEOTIDE SEQUENCE [LARGE SCALE GENOMIC DNA]</scope>
    <source>
        <strain evidence="1 2">JCM 13557</strain>
    </source>
</reference>
<protein>
    <submittedName>
        <fullName evidence="1">Transposase for insertion sequence element ISH11</fullName>
    </submittedName>
</protein>
<proteinExistence type="predicted"/>
<keyword evidence="2" id="KW-1185">Reference proteome</keyword>
<name>M0KNH4_9EURY</name>
<comment type="caution">
    <text evidence="1">The sequence shown here is derived from an EMBL/GenBank/DDBJ whole genome shotgun (WGS) entry which is preliminary data.</text>
</comment>
<dbReference type="Proteomes" id="UP000011623">
    <property type="component" value="Unassembled WGS sequence"/>
</dbReference>
<gene>
    <name evidence="1" type="ORF">C442_06861</name>
</gene>
<evidence type="ECO:0000313" key="1">
    <source>
        <dbReference type="EMBL" id="EMA22726.1"/>
    </source>
</evidence>
<accession>M0KNH4</accession>
<organism evidence="1 2">
    <name type="scientific">Haloarcula amylolytica JCM 13557</name>
    <dbReference type="NCBI Taxonomy" id="1227452"/>
    <lineage>
        <taxon>Archaea</taxon>
        <taxon>Methanobacteriati</taxon>
        <taxon>Methanobacteriota</taxon>
        <taxon>Stenosarchaea group</taxon>
        <taxon>Halobacteria</taxon>
        <taxon>Halobacteriales</taxon>
        <taxon>Haloarculaceae</taxon>
        <taxon>Haloarcula</taxon>
    </lineage>
</organism>
<dbReference type="EMBL" id="AOLW01000015">
    <property type="protein sequence ID" value="EMA22726.1"/>
    <property type="molecule type" value="Genomic_DNA"/>
</dbReference>